<accession>T1DSH0</accession>
<dbReference type="EMBL" id="GAMD01000185">
    <property type="protein sequence ID" value="JAB01406.1"/>
    <property type="molecule type" value="mRNA"/>
</dbReference>
<reference evidence="2" key="1">
    <citation type="submission" date="2013-07" db="EMBL/GenBank/DDBJ databases">
        <title>Transcriptome sequencing and developmental regulation of gene expression in Anopheles aquasalis.</title>
        <authorList>
            <consortium name="Brazilian Malaria Network (MCT/CNPq/MS/SCTIE/DECIT/PRONEX 555648/2009-5) and Research Network on Bioactive Molecules from Arthropod Vectors (NAP-MOBIARVE"/>
            <consortium name="University of Sao Paulo)"/>
            <person name="Marinotti O."/>
            <person name="Ribeiro J.M.C."/>
            <person name="Costa-da-Silva A.L."/>
            <person name="Silva M.C.P."/>
            <person name="Lopes A.R."/>
            <person name="Barros M.S."/>
            <person name="Sa-Nunes A."/>
            <person name="Konjin B.B."/>
            <person name="Carvalho E."/>
            <person name="Suesdek L."/>
            <person name="Silva-Neto M.A.C."/>
            <person name="Capurro M.L."/>
        </authorList>
    </citation>
    <scope>NUCLEOTIDE SEQUENCE</scope>
    <source>
        <tissue evidence="2">Whole body</tissue>
    </source>
</reference>
<feature type="compositionally biased region" description="Basic residues" evidence="1">
    <location>
        <begin position="55"/>
        <end position="71"/>
    </location>
</feature>
<evidence type="ECO:0000256" key="1">
    <source>
        <dbReference type="SAM" id="MobiDB-lite"/>
    </source>
</evidence>
<evidence type="ECO:0000313" key="2">
    <source>
        <dbReference type="EMBL" id="JAB01406.1"/>
    </source>
</evidence>
<feature type="non-terminal residue" evidence="2">
    <location>
        <position position="1"/>
    </location>
</feature>
<feature type="compositionally biased region" description="Basic residues" evidence="1">
    <location>
        <begin position="25"/>
        <end position="35"/>
    </location>
</feature>
<name>T1DSH0_ANOAQ</name>
<organism evidence="2">
    <name type="scientific">Anopheles aquasalis</name>
    <name type="common">Malaria mosquito</name>
    <dbReference type="NCBI Taxonomy" id="42839"/>
    <lineage>
        <taxon>Eukaryota</taxon>
        <taxon>Metazoa</taxon>
        <taxon>Ecdysozoa</taxon>
        <taxon>Arthropoda</taxon>
        <taxon>Hexapoda</taxon>
        <taxon>Insecta</taxon>
        <taxon>Pterygota</taxon>
        <taxon>Neoptera</taxon>
        <taxon>Endopterygota</taxon>
        <taxon>Diptera</taxon>
        <taxon>Nematocera</taxon>
        <taxon>Culicoidea</taxon>
        <taxon>Culicidae</taxon>
        <taxon>Anophelinae</taxon>
        <taxon>Anopheles</taxon>
    </lineage>
</organism>
<proteinExistence type="evidence at transcript level"/>
<protein>
    <submittedName>
        <fullName evidence="2">Uncharacterized protein</fullName>
    </submittedName>
</protein>
<feature type="compositionally biased region" description="Basic and acidic residues" evidence="1">
    <location>
        <begin position="72"/>
        <end position="84"/>
    </location>
</feature>
<dbReference type="AlphaFoldDB" id="T1DSH0"/>
<sequence length="84" mass="10289">RRRRLGGFDRLNENRNARERERKTQQKVRRARTREKRTPLNKVNLRGNQNSAYNRKSKRKMVGNRAKQKKTKTGEQEMEYRSMR</sequence>
<feature type="region of interest" description="Disordered" evidence="1">
    <location>
        <begin position="1"/>
        <end position="84"/>
    </location>
</feature>
<feature type="compositionally biased region" description="Basic and acidic residues" evidence="1">
    <location>
        <begin position="1"/>
        <end position="24"/>
    </location>
</feature>